<dbReference type="AlphaFoldDB" id="A0A9D1FCS0"/>
<comment type="caution">
    <text evidence="1">The sequence shown here is derived from an EMBL/GenBank/DDBJ whole genome shotgun (WGS) entry which is preliminary data.</text>
</comment>
<reference evidence="1" key="2">
    <citation type="journal article" date="2021" name="PeerJ">
        <title>Extensive microbial diversity within the chicken gut microbiome revealed by metagenomics and culture.</title>
        <authorList>
            <person name="Gilroy R."/>
            <person name="Ravi A."/>
            <person name="Getino M."/>
            <person name="Pursley I."/>
            <person name="Horton D.L."/>
            <person name="Alikhan N.F."/>
            <person name="Baker D."/>
            <person name="Gharbi K."/>
            <person name="Hall N."/>
            <person name="Watson M."/>
            <person name="Adriaenssens E.M."/>
            <person name="Foster-Nyarko E."/>
            <person name="Jarju S."/>
            <person name="Secka A."/>
            <person name="Antonio M."/>
            <person name="Oren A."/>
            <person name="Chaudhuri R.R."/>
            <person name="La Ragione R."/>
            <person name="Hildebrand F."/>
            <person name="Pallen M.J."/>
        </authorList>
    </citation>
    <scope>NUCLEOTIDE SEQUENCE</scope>
    <source>
        <strain evidence="1">ChiHjej10B9-9673</strain>
    </source>
</reference>
<evidence type="ECO:0000313" key="2">
    <source>
        <dbReference type="Proteomes" id="UP000824001"/>
    </source>
</evidence>
<sequence length="102" mass="10968">MLWNILGAAAFAALVILLCWALRGLTLLPVRTGEGTRIRLRLDISGPDPALEGAVAAIEWLRANGTLRCEIELRDLGADEATRAVMEALCRAGRVSIVNEGE</sequence>
<name>A0A9D1FCS0_9FIRM</name>
<reference evidence="1" key="1">
    <citation type="submission" date="2020-10" db="EMBL/GenBank/DDBJ databases">
        <authorList>
            <person name="Gilroy R."/>
        </authorList>
    </citation>
    <scope>NUCLEOTIDE SEQUENCE</scope>
    <source>
        <strain evidence="1">ChiHjej10B9-9673</strain>
    </source>
</reference>
<organism evidence="1 2">
    <name type="scientific">Candidatus Scatomorpha merdipullorum</name>
    <dbReference type="NCBI Taxonomy" id="2840927"/>
    <lineage>
        <taxon>Bacteria</taxon>
        <taxon>Bacillati</taxon>
        <taxon>Bacillota</taxon>
        <taxon>Clostridia</taxon>
        <taxon>Eubacteriales</taxon>
        <taxon>Candidatus Scatomorpha</taxon>
    </lineage>
</organism>
<gene>
    <name evidence="1" type="ORF">IAC18_03315</name>
</gene>
<accession>A0A9D1FCS0</accession>
<proteinExistence type="predicted"/>
<evidence type="ECO:0000313" key="1">
    <source>
        <dbReference type="EMBL" id="HIS66575.1"/>
    </source>
</evidence>
<dbReference type="EMBL" id="DVJK01000090">
    <property type="protein sequence ID" value="HIS66575.1"/>
    <property type="molecule type" value="Genomic_DNA"/>
</dbReference>
<dbReference type="Proteomes" id="UP000824001">
    <property type="component" value="Unassembled WGS sequence"/>
</dbReference>
<protein>
    <submittedName>
        <fullName evidence="1">Uncharacterized protein</fullName>
    </submittedName>
</protein>